<gene>
    <name evidence="1" type="ORF">BACCAP_02691</name>
</gene>
<sequence length="68" mass="7110">MNHGRSSLFFRSAGRCLGARPVFPENILNLCGSAAGAPSCQPPLYQIVPAAATVLFPRPVCISPPGMV</sequence>
<dbReference type="EMBL" id="AAXG02000017">
    <property type="protein sequence ID" value="EDM99438.1"/>
    <property type="molecule type" value="Genomic_DNA"/>
</dbReference>
<evidence type="ECO:0000313" key="1">
    <source>
        <dbReference type="EMBL" id="EDM99438.1"/>
    </source>
</evidence>
<proteinExistence type="predicted"/>
<reference evidence="1 2" key="2">
    <citation type="submission" date="2007-06" db="EMBL/GenBank/DDBJ databases">
        <title>Draft genome sequence of Pseudoflavonifractor capillosus ATCC 29799.</title>
        <authorList>
            <person name="Sudarsanam P."/>
            <person name="Ley R."/>
            <person name="Guruge J."/>
            <person name="Turnbaugh P.J."/>
            <person name="Mahowald M."/>
            <person name="Liep D."/>
            <person name="Gordon J."/>
        </authorList>
    </citation>
    <scope>NUCLEOTIDE SEQUENCE [LARGE SCALE GENOMIC DNA]</scope>
    <source>
        <strain evidence="1 2">ATCC 29799</strain>
    </source>
</reference>
<comment type="caution">
    <text evidence="1">The sequence shown here is derived from an EMBL/GenBank/DDBJ whole genome shotgun (WGS) entry which is preliminary data.</text>
</comment>
<evidence type="ECO:0000313" key="2">
    <source>
        <dbReference type="Proteomes" id="UP000003639"/>
    </source>
</evidence>
<organism evidence="1 2">
    <name type="scientific">Pseudoflavonifractor capillosus ATCC 29799</name>
    <dbReference type="NCBI Taxonomy" id="411467"/>
    <lineage>
        <taxon>Bacteria</taxon>
        <taxon>Bacillati</taxon>
        <taxon>Bacillota</taxon>
        <taxon>Clostridia</taxon>
        <taxon>Eubacteriales</taxon>
        <taxon>Oscillospiraceae</taxon>
        <taxon>Pseudoflavonifractor</taxon>
    </lineage>
</organism>
<dbReference type="AlphaFoldDB" id="A6NWU5"/>
<accession>A6NWU5</accession>
<name>A6NWU5_9FIRM</name>
<dbReference type="STRING" id="411467.BACCAP_02691"/>
<reference evidence="1 2" key="1">
    <citation type="submission" date="2007-04" db="EMBL/GenBank/DDBJ databases">
        <authorList>
            <person name="Fulton L."/>
            <person name="Clifton S."/>
            <person name="Fulton B."/>
            <person name="Xu J."/>
            <person name="Minx P."/>
            <person name="Pepin K.H."/>
            <person name="Johnson M."/>
            <person name="Thiruvilangam P."/>
            <person name="Bhonagiri V."/>
            <person name="Nash W.E."/>
            <person name="Mardis E.R."/>
            <person name="Wilson R.K."/>
        </authorList>
    </citation>
    <scope>NUCLEOTIDE SEQUENCE [LARGE SCALE GENOMIC DNA]</scope>
    <source>
        <strain evidence="1 2">ATCC 29799</strain>
    </source>
</reference>
<protein>
    <submittedName>
        <fullName evidence="1">Uncharacterized protein</fullName>
    </submittedName>
</protein>
<keyword evidence="2" id="KW-1185">Reference proteome</keyword>
<dbReference type="Proteomes" id="UP000003639">
    <property type="component" value="Unassembled WGS sequence"/>
</dbReference>